<dbReference type="EMBL" id="CAJGYM010000025">
    <property type="protein sequence ID" value="CAD6192106.1"/>
    <property type="molecule type" value="Genomic_DNA"/>
</dbReference>
<feature type="region of interest" description="Disordered" evidence="1">
    <location>
        <begin position="22"/>
        <end position="43"/>
    </location>
</feature>
<evidence type="ECO:0000313" key="3">
    <source>
        <dbReference type="Proteomes" id="UP000835052"/>
    </source>
</evidence>
<proteinExistence type="predicted"/>
<evidence type="ECO:0000256" key="1">
    <source>
        <dbReference type="SAM" id="MobiDB-lite"/>
    </source>
</evidence>
<name>A0A8S1H6L6_9PELO</name>
<feature type="compositionally biased region" description="Acidic residues" evidence="1">
    <location>
        <begin position="715"/>
        <end position="736"/>
    </location>
</feature>
<keyword evidence="3" id="KW-1185">Reference proteome</keyword>
<sequence>MPPILRDIKTNNNVNRIQLENERSMKSSTCNYEEQPKKGEEEEESYIDVLPNELLGKIVNHSIKSPRTLLTLKSVSRGFEELVQHEISAAARINPIAVDVYELFSFQNPFKMKVYDSKRKNEFFNSVRRLCTLLETLERIGSRFSLENLKIESLGWIDYSLTKVRCPYLLQRRLRDVLNKFDGTSSWTYFSHLFRPSRFFAVFSHCLERITSLDLKNIRNLKSLKLRKVFEKLSNLKELTWHNASLPLLKVLSKSALLKKLVVTVNHSRATETADYEFLANFKDLEEFSFGISSTADQDSFARPTVQLMEEIYERIWSKKAYENATASKGNLLNALPSLTDVTFWRSPRKIFADLLTTGNSYNSVSFGGENISSEWLCPVPNFLESLMFFEESERPPPDIKCLNLFLKNTLQNFDLPFILRNFNRMDRLEKLKIKVDNCCFISPQETTRKNQQRGFYSEFSLDIERVESYNLVSFEKILNDLPGYLSSGLQKFSLSLRISEKESMKNRVLAALRALVKKISCFNNFPDLEELNLTVWGPRCLKELLEIVSDCTADFIKRCSVVCKPNSEQEKDILEALGKFVGSCKKLEKASFSAETLRPLIEKVSKSYLWREILREKTASCGFGDCRLEVVPKLRQDFQHEEEESDGEPEVEEKVDESEYGSDEESDEEFVVRDEKVEMSDEESELDVLEKKLNGETERRHKRWKRLDVASSPEPEEESDEPEESLDEMDEEEEEPLRNPFLDEEAVETDGSESVDDEEQEQEPDVSEDSDIDFDDQRLFDNDVRRLNEEQKRPKRRAAGNAGGTKRRRVIVSDSDED</sequence>
<feature type="compositionally biased region" description="Basic and acidic residues" evidence="1">
    <location>
        <begin position="671"/>
        <end position="680"/>
    </location>
</feature>
<comment type="caution">
    <text evidence="2">The sequence shown here is derived from an EMBL/GenBank/DDBJ whole genome shotgun (WGS) entry which is preliminary data.</text>
</comment>
<dbReference type="AlphaFoldDB" id="A0A8S1H6L6"/>
<feature type="compositionally biased region" description="Basic and acidic residues" evidence="1">
    <location>
        <begin position="776"/>
        <end position="793"/>
    </location>
</feature>
<gene>
    <name evidence="2" type="ORF">CAUJ_LOCUS8025</name>
</gene>
<dbReference type="Proteomes" id="UP000835052">
    <property type="component" value="Unassembled WGS sequence"/>
</dbReference>
<dbReference type="OrthoDB" id="5857595at2759"/>
<feature type="compositionally biased region" description="Acidic residues" evidence="1">
    <location>
        <begin position="743"/>
        <end position="775"/>
    </location>
</feature>
<protein>
    <submittedName>
        <fullName evidence="2">Uncharacterized protein</fullName>
    </submittedName>
</protein>
<evidence type="ECO:0000313" key="2">
    <source>
        <dbReference type="EMBL" id="CAD6192106.1"/>
    </source>
</evidence>
<organism evidence="2 3">
    <name type="scientific">Caenorhabditis auriculariae</name>
    <dbReference type="NCBI Taxonomy" id="2777116"/>
    <lineage>
        <taxon>Eukaryota</taxon>
        <taxon>Metazoa</taxon>
        <taxon>Ecdysozoa</taxon>
        <taxon>Nematoda</taxon>
        <taxon>Chromadorea</taxon>
        <taxon>Rhabditida</taxon>
        <taxon>Rhabditina</taxon>
        <taxon>Rhabditomorpha</taxon>
        <taxon>Rhabditoidea</taxon>
        <taxon>Rhabditidae</taxon>
        <taxon>Peloderinae</taxon>
        <taxon>Caenorhabditis</taxon>
    </lineage>
</organism>
<accession>A0A8S1H6L6</accession>
<feature type="compositionally biased region" description="Basic and acidic residues" evidence="1">
    <location>
        <begin position="689"/>
        <end position="700"/>
    </location>
</feature>
<reference evidence="2" key="1">
    <citation type="submission" date="2020-10" db="EMBL/GenBank/DDBJ databases">
        <authorList>
            <person name="Kikuchi T."/>
        </authorList>
    </citation>
    <scope>NUCLEOTIDE SEQUENCE</scope>
    <source>
        <strain evidence="2">NKZ352</strain>
    </source>
</reference>
<feature type="region of interest" description="Disordered" evidence="1">
    <location>
        <begin position="639"/>
        <end position="819"/>
    </location>
</feature>
<feature type="compositionally biased region" description="Acidic residues" evidence="1">
    <location>
        <begin position="641"/>
        <end position="670"/>
    </location>
</feature>